<evidence type="ECO:0000259" key="3">
    <source>
        <dbReference type="Pfam" id="PF01494"/>
    </source>
</evidence>
<dbReference type="SUPFAM" id="SSF51905">
    <property type="entry name" value="FAD/NAD(P)-binding domain"/>
    <property type="match status" value="1"/>
</dbReference>
<dbReference type="Proteomes" id="UP000663829">
    <property type="component" value="Unassembled WGS sequence"/>
</dbReference>
<evidence type="ECO:0000256" key="2">
    <source>
        <dbReference type="ARBA" id="ARBA00023033"/>
    </source>
</evidence>
<evidence type="ECO:0000313" key="5">
    <source>
        <dbReference type="EMBL" id="CAF1495300.1"/>
    </source>
</evidence>
<proteinExistence type="predicted"/>
<dbReference type="GO" id="GO:0071949">
    <property type="term" value="F:FAD binding"/>
    <property type="evidence" value="ECO:0007669"/>
    <property type="project" value="InterPro"/>
</dbReference>
<dbReference type="PANTHER" id="PTHR13789">
    <property type="entry name" value="MONOOXYGENASE"/>
    <property type="match status" value="1"/>
</dbReference>
<evidence type="ECO:0000313" key="8">
    <source>
        <dbReference type="Proteomes" id="UP000663829"/>
    </source>
</evidence>
<organism evidence="5 8">
    <name type="scientific">Didymodactylos carnosus</name>
    <dbReference type="NCBI Taxonomy" id="1234261"/>
    <lineage>
        <taxon>Eukaryota</taxon>
        <taxon>Metazoa</taxon>
        <taxon>Spiralia</taxon>
        <taxon>Gnathifera</taxon>
        <taxon>Rotifera</taxon>
        <taxon>Eurotatoria</taxon>
        <taxon>Bdelloidea</taxon>
        <taxon>Philodinida</taxon>
        <taxon>Philodinidae</taxon>
        <taxon>Didymodactylos</taxon>
    </lineage>
</organism>
<dbReference type="EMBL" id="CAJNOK010008674">
    <property type="protein sequence ID" value="CAF1069933.1"/>
    <property type="molecule type" value="Genomic_DNA"/>
</dbReference>
<dbReference type="OrthoDB" id="9993796at2759"/>
<sequence length="206" mass="23330">MIEIYCTNVYDGTRYDCGMCIGADDLWSQTRKFVHDDREPINLGYVAYRGSVPIEQVLEKADRENVLFYVRSEMHLFNVLCVYRRAGAEEELNECFGSASCCAPARNALPQLKTNFHWSVYYREPLSEWSRGRLVSLGDAAHSMLPYAAPGVAQALEDAATLVAAYSKYGAKDILSLFKTYEQERIPRSARVAQFNALKVLYLLSI</sequence>
<protein>
    <recommendedName>
        <fullName evidence="3">FAD-binding domain-containing protein</fullName>
    </recommendedName>
</protein>
<evidence type="ECO:0000313" key="7">
    <source>
        <dbReference type="EMBL" id="CAF4357844.1"/>
    </source>
</evidence>
<dbReference type="Proteomes" id="UP000681722">
    <property type="component" value="Unassembled WGS sequence"/>
</dbReference>
<gene>
    <name evidence="5" type="ORF">GPM918_LOCUS36440</name>
    <name evidence="4" type="ORF">OVA965_LOCUS17843</name>
    <name evidence="7" type="ORF">SRO942_LOCUS37178</name>
    <name evidence="6" type="ORF">TMI583_LOCUS17854</name>
</gene>
<dbReference type="EMBL" id="CAJOBC010087534">
    <property type="protein sequence ID" value="CAF4357844.1"/>
    <property type="molecule type" value="Genomic_DNA"/>
</dbReference>
<evidence type="ECO:0000256" key="1">
    <source>
        <dbReference type="ARBA" id="ARBA00023002"/>
    </source>
</evidence>
<comment type="caution">
    <text evidence="5">The sequence shown here is derived from an EMBL/GenBank/DDBJ whole genome shotgun (WGS) entry which is preliminary data.</text>
</comment>
<feature type="domain" description="FAD-binding" evidence="3">
    <location>
        <begin position="126"/>
        <end position="195"/>
    </location>
</feature>
<dbReference type="Pfam" id="PF01494">
    <property type="entry name" value="FAD_binding_3"/>
    <property type="match status" value="1"/>
</dbReference>
<dbReference type="Gene3D" id="3.50.50.60">
    <property type="entry name" value="FAD/NAD(P)-binding domain"/>
    <property type="match status" value="1"/>
</dbReference>
<name>A0A815SRT7_9BILA</name>
<dbReference type="Proteomes" id="UP000682733">
    <property type="component" value="Unassembled WGS sequence"/>
</dbReference>
<dbReference type="InterPro" id="IPR002938">
    <property type="entry name" value="FAD-bd"/>
</dbReference>
<accession>A0A815SRT7</accession>
<dbReference type="Proteomes" id="UP000677228">
    <property type="component" value="Unassembled WGS sequence"/>
</dbReference>
<dbReference type="InterPro" id="IPR036188">
    <property type="entry name" value="FAD/NAD-bd_sf"/>
</dbReference>
<evidence type="ECO:0000313" key="4">
    <source>
        <dbReference type="EMBL" id="CAF1069933.1"/>
    </source>
</evidence>
<dbReference type="AlphaFoldDB" id="A0A815SRT7"/>
<keyword evidence="1" id="KW-0560">Oxidoreductase</keyword>
<evidence type="ECO:0000313" key="6">
    <source>
        <dbReference type="EMBL" id="CAF3834428.1"/>
    </source>
</evidence>
<dbReference type="PANTHER" id="PTHR13789:SF306">
    <property type="entry name" value="HYDROXYLASE, PUTATIVE-RELATED"/>
    <property type="match status" value="1"/>
</dbReference>
<dbReference type="EMBL" id="CAJNOQ010022034">
    <property type="protein sequence ID" value="CAF1495300.1"/>
    <property type="molecule type" value="Genomic_DNA"/>
</dbReference>
<dbReference type="GO" id="GO:0004497">
    <property type="term" value="F:monooxygenase activity"/>
    <property type="evidence" value="ECO:0007669"/>
    <property type="project" value="UniProtKB-KW"/>
</dbReference>
<reference evidence="5" key="1">
    <citation type="submission" date="2021-02" db="EMBL/GenBank/DDBJ databases">
        <authorList>
            <person name="Nowell W R."/>
        </authorList>
    </citation>
    <scope>NUCLEOTIDE SEQUENCE</scope>
</reference>
<dbReference type="InterPro" id="IPR050493">
    <property type="entry name" value="FAD-dep_Monooxygenase_BioMet"/>
</dbReference>
<keyword evidence="2" id="KW-0503">Monooxygenase</keyword>
<dbReference type="EMBL" id="CAJOBA010008689">
    <property type="protein sequence ID" value="CAF3834428.1"/>
    <property type="molecule type" value="Genomic_DNA"/>
</dbReference>
<keyword evidence="8" id="KW-1185">Reference proteome</keyword>
<dbReference type="PRINTS" id="PR00420">
    <property type="entry name" value="RNGMNOXGNASE"/>
</dbReference>